<dbReference type="AlphaFoldDB" id="A0AAD7MI88"/>
<sequence>MAPTTQLLPHPRSTITISPESVVELSKSVLVSLECDTLVPSKQEKPSVPLPCGQTLNSWTAFCRHQHKHCATRKSPGGGPHYVCRLNRCNAKLHRSSIALKSHIELFHLTHLSFPCPFTGCRDVGFPGFGNEPIILTFSRTQQLVQHLETRHGDLIGQAVDVDSNILLHRWQPFSPIKSLPRPPPLPFSNDIRLGGLFVEAIIIQPTPHLTQLISDESPALHVQHLPKTPPHCRMLRQPTLITHRPPSPNHDHNIGGSSEYEFANLPDIEYHREGDTITPSGILEPPWFALQPTHNGLPQRDLVRPLPRKPTTDAPPPPSISFDVLKQRVFGEMAPSGL</sequence>
<name>A0AAD7MI88_9AGAR</name>
<reference evidence="2" key="1">
    <citation type="submission" date="2023-03" db="EMBL/GenBank/DDBJ databases">
        <title>Massive genome expansion in bonnet fungi (Mycena s.s.) driven by repeated elements and novel gene families across ecological guilds.</title>
        <authorList>
            <consortium name="Lawrence Berkeley National Laboratory"/>
            <person name="Harder C.B."/>
            <person name="Miyauchi S."/>
            <person name="Viragh M."/>
            <person name="Kuo A."/>
            <person name="Thoen E."/>
            <person name="Andreopoulos B."/>
            <person name="Lu D."/>
            <person name="Skrede I."/>
            <person name="Drula E."/>
            <person name="Henrissat B."/>
            <person name="Morin E."/>
            <person name="Kohler A."/>
            <person name="Barry K."/>
            <person name="LaButti K."/>
            <person name="Morin E."/>
            <person name="Salamov A."/>
            <person name="Lipzen A."/>
            <person name="Mereny Z."/>
            <person name="Hegedus B."/>
            <person name="Baldrian P."/>
            <person name="Stursova M."/>
            <person name="Weitz H."/>
            <person name="Taylor A."/>
            <person name="Grigoriev I.V."/>
            <person name="Nagy L.G."/>
            <person name="Martin F."/>
            <person name="Kauserud H."/>
        </authorList>
    </citation>
    <scope>NUCLEOTIDE SEQUENCE</scope>
    <source>
        <strain evidence="2">CBHHK182m</strain>
    </source>
</reference>
<evidence type="ECO:0000256" key="1">
    <source>
        <dbReference type="SAM" id="MobiDB-lite"/>
    </source>
</evidence>
<evidence type="ECO:0008006" key="4">
    <source>
        <dbReference type="Google" id="ProtNLM"/>
    </source>
</evidence>
<organism evidence="2 3">
    <name type="scientific">Mycena metata</name>
    <dbReference type="NCBI Taxonomy" id="1033252"/>
    <lineage>
        <taxon>Eukaryota</taxon>
        <taxon>Fungi</taxon>
        <taxon>Dikarya</taxon>
        <taxon>Basidiomycota</taxon>
        <taxon>Agaricomycotina</taxon>
        <taxon>Agaricomycetes</taxon>
        <taxon>Agaricomycetidae</taxon>
        <taxon>Agaricales</taxon>
        <taxon>Marasmiineae</taxon>
        <taxon>Mycenaceae</taxon>
        <taxon>Mycena</taxon>
    </lineage>
</organism>
<dbReference type="Proteomes" id="UP001215598">
    <property type="component" value="Unassembled WGS sequence"/>
</dbReference>
<dbReference type="EMBL" id="JARKIB010000263">
    <property type="protein sequence ID" value="KAJ7718629.1"/>
    <property type="molecule type" value="Genomic_DNA"/>
</dbReference>
<evidence type="ECO:0000313" key="3">
    <source>
        <dbReference type="Proteomes" id="UP001215598"/>
    </source>
</evidence>
<feature type="region of interest" description="Disordered" evidence="1">
    <location>
        <begin position="294"/>
        <end position="321"/>
    </location>
</feature>
<evidence type="ECO:0000313" key="2">
    <source>
        <dbReference type="EMBL" id="KAJ7718629.1"/>
    </source>
</evidence>
<gene>
    <name evidence="2" type="ORF">B0H16DRAFT_1608833</name>
</gene>
<comment type="caution">
    <text evidence="2">The sequence shown here is derived from an EMBL/GenBank/DDBJ whole genome shotgun (WGS) entry which is preliminary data.</text>
</comment>
<accession>A0AAD7MI88</accession>
<protein>
    <recommendedName>
        <fullName evidence="4">C2H2-type domain-containing protein</fullName>
    </recommendedName>
</protein>
<proteinExistence type="predicted"/>
<keyword evidence="3" id="KW-1185">Reference proteome</keyword>